<keyword evidence="4" id="KW-0520">NAD</keyword>
<dbReference type="Gene3D" id="1.20.142.10">
    <property type="entry name" value="Poly(ADP-ribose) polymerase, regulatory domain"/>
    <property type="match status" value="1"/>
</dbReference>
<dbReference type="PANTHER" id="PTHR10459:SF60">
    <property type="entry name" value="POLY [ADP-RIBOSE] POLYMERASE 2"/>
    <property type="match status" value="1"/>
</dbReference>
<dbReference type="InterPro" id="IPR004102">
    <property type="entry name" value="Poly(ADP-ribose)pol_reg_dom"/>
</dbReference>
<keyword evidence="8" id="KW-1185">Reference proteome</keyword>
<protein>
    <recommendedName>
        <fullName evidence="1">NAD(+) ADP-ribosyltransferase</fullName>
        <ecNumber evidence="1">2.4.2.30</ecNumber>
    </recommendedName>
</protein>
<name>A0ABR4AGA8_9LECA</name>
<sequence>MTEMDYDAEKLSLRKLSKRTLQRGFEALKKFEDPFTNPALADERHDLTYDEAVEALSSSYYTITPYSFGHQRPPVVHDEERLMREVALLESLANTIMDDTATSSSINAPDRQFAGLGL</sequence>
<comment type="catalytic activity">
    <reaction evidence="5">
        <text>NAD(+) + (ADP-D-ribosyl)n-acceptor = nicotinamide + (ADP-D-ribosyl)n+1-acceptor + H(+).</text>
        <dbReference type="EC" id="2.4.2.30"/>
    </reaction>
</comment>
<dbReference type="Proteomes" id="UP001590950">
    <property type="component" value="Unassembled WGS sequence"/>
</dbReference>
<evidence type="ECO:0000256" key="3">
    <source>
        <dbReference type="ARBA" id="ARBA00022679"/>
    </source>
</evidence>
<evidence type="ECO:0000256" key="2">
    <source>
        <dbReference type="ARBA" id="ARBA00022676"/>
    </source>
</evidence>
<comment type="caution">
    <text evidence="7">The sequence shown here is derived from an EMBL/GenBank/DDBJ whole genome shotgun (WGS) entry which is preliminary data.</text>
</comment>
<dbReference type="EMBL" id="JBEFKJ010000010">
    <property type="protein sequence ID" value="KAL2043729.1"/>
    <property type="molecule type" value="Genomic_DNA"/>
</dbReference>
<accession>A0ABR4AGA8</accession>
<evidence type="ECO:0000256" key="4">
    <source>
        <dbReference type="ARBA" id="ARBA00023027"/>
    </source>
</evidence>
<dbReference type="EC" id="2.4.2.30" evidence="1"/>
<dbReference type="PROSITE" id="PS51060">
    <property type="entry name" value="PARP_ALPHA_HD"/>
    <property type="match status" value="1"/>
</dbReference>
<evidence type="ECO:0000313" key="7">
    <source>
        <dbReference type="EMBL" id="KAL2043729.1"/>
    </source>
</evidence>
<keyword evidence="2" id="KW-0328">Glycosyltransferase</keyword>
<dbReference type="InterPro" id="IPR050800">
    <property type="entry name" value="ARTD/PARP"/>
</dbReference>
<dbReference type="Pfam" id="PF02877">
    <property type="entry name" value="PARP_reg"/>
    <property type="match status" value="1"/>
</dbReference>
<feature type="domain" description="PARP alpha-helical" evidence="6">
    <location>
        <begin position="1"/>
        <end position="103"/>
    </location>
</feature>
<proteinExistence type="predicted"/>
<evidence type="ECO:0000256" key="1">
    <source>
        <dbReference type="ARBA" id="ARBA00012020"/>
    </source>
</evidence>
<dbReference type="InterPro" id="IPR036616">
    <property type="entry name" value="Poly(ADP-ribose)pol_reg_dom_sf"/>
</dbReference>
<evidence type="ECO:0000313" key="8">
    <source>
        <dbReference type="Proteomes" id="UP001590950"/>
    </source>
</evidence>
<reference evidence="7 8" key="1">
    <citation type="submission" date="2024-09" db="EMBL/GenBank/DDBJ databases">
        <title>Rethinking Asexuality: The Enigmatic Case of Functional Sexual Genes in Lepraria (Stereocaulaceae).</title>
        <authorList>
            <person name="Doellman M."/>
            <person name="Sun Y."/>
            <person name="Barcenas-Pena A."/>
            <person name="Lumbsch H.T."/>
            <person name="Grewe F."/>
        </authorList>
    </citation>
    <scope>NUCLEOTIDE SEQUENCE [LARGE SCALE GENOMIC DNA]</scope>
    <source>
        <strain evidence="7 8">Mercado 3170</strain>
    </source>
</reference>
<evidence type="ECO:0000256" key="5">
    <source>
        <dbReference type="ARBA" id="ARBA00033987"/>
    </source>
</evidence>
<evidence type="ECO:0000259" key="6">
    <source>
        <dbReference type="PROSITE" id="PS51060"/>
    </source>
</evidence>
<keyword evidence="3" id="KW-0808">Transferase</keyword>
<dbReference type="SUPFAM" id="SSF47587">
    <property type="entry name" value="Domain of poly(ADP-ribose) polymerase"/>
    <property type="match status" value="1"/>
</dbReference>
<organism evidence="7 8">
    <name type="scientific">Stereocaulon virgatum</name>
    <dbReference type="NCBI Taxonomy" id="373712"/>
    <lineage>
        <taxon>Eukaryota</taxon>
        <taxon>Fungi</taxon>
        <taxon>Dikarya</taxon>
        <taxon>Ascomycota</taxon>
        <taxon>Pezizomycotina</taxon>
        <taxon>Lecanoromycetes</taxon>
        <taxon>OSLEUM clade</taxon>
        <taxon>Lecanoromycetidae</taxon>
        <taxon>Lecanorales</taxon>
        <taxon>Lecanorineae</taxon>
        <taxon>Stereocaulaceae</taxon>
        <taxon>Stereocaulon</taxon>
    </lineage>
</organism>
<dbReference type="PANTHER" id="PTHR10459">
    <property type="entry name" value="DNA LIGASE"/>
    <property type="match status" value="1"/>
</dbReference>
<gene>
    <name evidence="7" type="ORF">N7G274_003248</name>
</gene>